<organism evidence="2 3">
    <name type="scientific">Candidatus Gottesmanbacteria bacterium GW2011_GWB1_49_7</name>
    <dbReference type="NCBI Taxonomy" id="1618448"/>
    <lineage>
        <taxon>Bacteria</taxon>
        <taxon>Candidatus Gottesmaniibacteriota</taxon>
    </lineage>
</organism>
<keyword evidence="1" id="KW-1133">Transmembrane helix</keyword>
<sequence length="48" mass="5133">MILLLNKHVQGLIAGLIAGFVIGSIWVGKNQDEMMRQAVQALRIATGG</sequence>
<dbReference type="Proteomes" id="UP000034588">
    <property type="component" value="Unassembled WGS sequence"/>
</dbReference>
<keyword evidence="1" id="KW-0472">Membrane</keyword>
<evidence type="ECO:0000313" key="2">
    <source>
        <dbReference type="EMBL" id="KKW11103.1"/>
    </source>
</evidence>
<proteinExistence type="predicted"/>
<keyword evidence="1" id="KW-0812">Transmembrane</keyword>
<feature type="transmembrane region" description="Helical" evidence="1">
    <location>
        <begin position="12"/>
        <end position="28"/>
    </location>
</feature>
<name>A0A0G1VXC2_9BACT</name>
<protein>
    <submittedName>
        <fullName evidence="2">Uncharacterized protein</fullName>
    </submittedName>
</protein>
<dbReference type="EMBL" id="LCQD01000026">
    <property type="protein sequence ID" value="KKW11103.1"/>
    <property type="molecule type" value="Genomic_DNA"/>
</dbReference>
<gene>
    <name evidence="2" type="ORF">UY48_C0026G0010</name>
</gene>
<accession>A0A0G1VXC2</accession>
<evidence type="ECO:0000313" key="3">
    <source>
        <dbReference type="Proteomes" id="UP000034588"/>
    </source>
</evidence>
<reference evidence="2 3" key="1">
    <citation type="journal article" date="2015" name="Nature">
        <title>rRNA introns, odd ribosomes, and small enigmatic genomes across a large radiation of phyla.</title>
        <authorList>
            <person name="Brown C.T."/>
            <person name="Hug L.A."/>
            <person name="Thomas B.C."/>
            <person name="Sharon I."/>
            <person name="Castelle C.J."/>
            <person name="Singh A."/>
            <person name="Wilkins M.J."/>
            <person name="Williams K.H."/>
            <person name="Banfield J.F."/>
        </authorList>
    </citation>
    <scope>NUCLEOTIDE SEQUENCE [LARGE SCALE GENOMIC DNA]</scope>
</reference>
<comment type="caution">
    <text evidence="2">The sequence shown here is derived from an EMBL/GenBank/DDBJ whole genome shotgun (WGS) entry which is preliminary data.</text>
</comment>
<dbReference type="AlphaFoldDB" id="A0A0G1VXC2"/>
<evidence type="ECO:0000256" key="1">
    <source>
        <dbReference type="SAM" id="Phobius"/>
    </source>
</evidence>